<proteinExistence type="predicted"/>
<dbReference type="EnsemblMetazoa" id="ASIC004052-RA">
    <property type="protein sequence ID" value="ASIC004052-PA"/>
    <property type="gene ID" value="ASIC004052"/>
</dbReference>
<organism evidence="2">
    <name type="scientific">Anopheles sinensis</name>
    <name type="common">Mosquito</name>
    <dbReference type="NCBI Taxonomy" id="74873"/>
    <lineage>
        <taxon>Eukaryota</taxon>
        <taxon>Metazoa</taxon>
        <taxon>Ecdysozoa</taxon>
        <taxon>Arthropoda</taxon>
        <taxon>Hexapoda</taxon>
        <taxon>Insecta</taxon>
        <taxon>Pterygota</taxon>
        <taxon>Neoptera</taxon>
        <taxon>Endopterygota</taxon>
        <taxon>Diptera</taxon>
        <taxon>Nematocera</taxon>
        <taxon>Culicoidea</taxon>
        <taxon>Culicidae</taxon>
        <taxon>Anophelinae</taxon>
        <taxon>Anopheles</taxon>
    </lineage>
</organism>
<evidence type="ECO:0000256" key="1">
    <source>
        <dbReference type="SAM" id="MobiDB-lite"/>
    </source>
</evidence>
<dbReference type="EMBL" id="ATLV01012558">
    <property type="status" value="NOT_ANNOTATED_CDS"/>
    <property type="molecule type" value="Genomic_DNA"/>
</dbReference>
<dbReference type="Proteomes" id="UP000030765">
    <property type="component" value="Unassembled WGS sequence"/>
</dbReference>
<feature type="compositionally biased region" description="Polar residues" evidence="1">
    <location>
        <begin position="48"/>
        <end position="61"/>
    </location>
</feature>
<reference evidence="3" key="2">
    <citation type="submission" date="2020-05" db="UniProtKB">
        <authorList>
            <consortium name="EnsemblMetazoa"/>
        </authorList>
    </citation>
    <scope>IDENTIFICATION</scope>
</reference>
<reference evidence="2 4" key="1">
    <citation type="journal article" date="2014" name="BMC Genomics">
        <title>Genome sequence of Anopheles sinensis provides insight into genetics basis of mosquito competence for malaria parasites.</title>
        <authorList>
            <person name="Zhou D."/>
            <person name="Zhang D."/>
            <person name="Ding G."/>
            <person name="Shi L."/>
            <person name="Hou Q."/>
            <person name="Ye Y."/>
            <person name="Xu Y."/>
            <person name="Zhou H."/>
            <person name="Xiong C."/>
            <person name="Li S."/>
            <person name="Yu J."/>
            <person name="Hong S."/>
            <person name="Yu X."/>
            <person name="Zou P."/>
            <person name="Chen C."/>
            <person name="Chang X."/>
            <person name="Wang W."/>
            <person name="Lv Y."/>
            <person name="Sun Y."/>
            <person name="Ma L."/>
            <person name="Shen B."/>
            <person name="Zhu C."/>
        </authorList>
    </citation>
    <scope>NUCLEOTIDE SEQUENCE [LARGE SCALE GENOMIC DNA]</scope>
</reference>
<name>A0A084VFY4_ANOSI</name>
<keyword evidence="4" id="KW-1185">Reference proteome</keyword>
<evidence type="ECO:0000313" key="3">
    <source>
        <dbReference type="EnsemblMetazoa" id="ASIC004052-PA"/>
    </source>
</evidence>
<gene>
    <name evidence="2" type="ORF">ZHAS_00004052</name>
</gene>
<protein>
    <submittedName>
        <fullName evidence="2 3">Clathrin heavy chain</fullName>
    </submittedName>
</protein>
<feature type="region of interest" description="Disordered" evidence="1">
    <location>
        <begin position="17"/>
        <end position="84"/>
    </location>
</feature>
<sequence length="84" mass="9293">MLREERFSCSLLLLSHSDPADGRLKKDGREKPSREDEHLHTRFKDSLPTGSRSMLQRQPASQPAIGPTDGGKFANLTSSVTTVD</sequence>
<accession>A0A084VFY4</accession>
<evidence type="ECO:0000313" key="2">
    <source>
        <dbReference type="EMBL" id="KFB36878.1"/>
    </source>
</evidence>
<dbReference type="VEuPathDB" id="VectorBase:ASIC004052"/>
<feature type="compositionally biased region" description="Basic and acidic residues" evidence="1">
    <location>
        <begin position="18"/>
        <end position="45"/>
    </location>
</feature>
<feature type="compositionally biased region" description="Polar residues" evidence="1">
    <location>
        <begin position="75"/>
        <end position="84"/>
    </location>
</feature>
<evidence type="ECO:0000313" key="4">
    <source>
        <dbReference type="Proteomes" id="UP000030765"/>
    </source>
</evidence>
<dbReference type="AlphaFoldDB" id="A0A084VFY4"/>
<dbReference type="EMBL" id="KE524806">
    <property type="protein sequence ID" value="KFB36878.1"/>
    <property type="molecule type" value="Genomic_DNA"/>
</dbReference>